<keyword evidence="3" id="KW-1185">Reference proteome</keyword>
<feature type="compositionally biased region" description="Acidic residues" evidence="1">
    <location>
        <begin position="1"/>
        <end position="12"/>
    </location>
</feature>
<proteinExistence type="predicted"/>
<dbReference type="RefSeq" id="WP_307532248.1">
    <property type="nucleotide sequence ID" value="NZ_JAUSZI010000003.1"/>
</dbReference>
<evidence type="ECO:0000313" key="3">
    <source>
        <dbReference type="Proteomes" id="UP001230328"/>
    </source>
</evidence>
<evidence type="ECO:0000256" key="1">
    <source>
        <dbReference type="SAM" id="MobiDB-lite"/>
    </source>
</evidence>
<dbReference type="Proteomes" id="UP001230328">
    <property type="component" value="Unassembled WGS sequence"/>
</dbReference>
<feature type="region of interest" description="Disordered" evidence="1">
    <location>
        <begin position="1"/>
        <end position="26"/>
    </location>
</feature>
<comment type="caution">
    <text evidence="2">The sequence shown here is derived from an EMBL/GenBank/DDBJ whole genome shotgun (WGS) entry which is preliminary data.</text>
</comment>
<dbReference type="EMBL" id="JAUSZI010000003">
    <property type="protein sequence ID" value="MDQ1033522.1"/>
    <property type="molecule type" value="Genomic_DNA"/>
</dbReference>
<sequence length="87" mass="9192">MREDPCTEDGEGEAVGQRPVPAASRSSRRWWPLVGASRQVWWEGVRTVLGVVEAVAILTDAQALAVTARALAAVGGTVVDAGKPERP</sequence>
<gene>
    <name evidence="2" type="ORF">QF035_011191</name>
</gene>
<accession>A0ABU0TCX8</accession>
<organism evidence="2 3">
    <name type="scientific">Streptomyces umbrinus</name>
    <dbReference type="NCBI Taxonomy" id="67370"/>
    <lineage>
        <taxon>Bacteria</taxon>
        <taxon>Bacillati</taxon>
        <taxon>Actinomycetota</taxon>
        <taxon>Actinomycetes</taxon>
        <taxon>Kitasatosporales</taxon>
        <taxon>Streptomycetaceae</taxon>
        <taxon>Streptomyces</taxon>
        <taxon>Streptomyces phaeochromogenes group</taxon>
    </lineage>
</organism>
<name>A0ABU0TCX8_9ACTN</name>
<evidence type="ECO:0000313" key="2">
    <source>
        <dbReference type="EMBL" id="MDQ1033522.1"/>
    </source>
</evidence>
<protein>
    <submittedName>
        <fullName evidence="2">Uncharacterized protein</fullName>
    </submittedName>
</protein>
<reference evidence="2 3" key="1">
    <citation type="submission" date="2023-07" db="EMBL/GenBank/DDBJ databases">
        <title>Comparative genomics of wheat-associated soil bacteria to identify genetic determinants of phenazine resistance.</title>
        <authorList>
            <person name="Mouncey N."/>
        </authorList>
    </citation>
    <scope>NUCLEOTIDE SEQUENCE [LARGE SCALE GENOMIC DNA]</scope>
    <source>
        <strain evidence="2 3">V2I4</strain>
    </source>
</reference>